<feature type="region of interest" description="Disordered" evidence="6">
    <location>
        <begin position="1"/>
        <end position="39"/>
    </location>
</feature>
<feature type="domain" description="CCHC-type" evidence="7">
    <location>
        <begin position="126"/>
        <end position="140"/>
    </location>
</feature>
<evidence type="ECO:0000313" key="10">
    <source>
        <dbReference type="Proteomes" id="UP001141552"/>
    </source>
</evidence>
<feature type="coiled-coil region" evidence="5">
    <location>
        <begin position="375"/>
        <end position="423"/>
    </location>
</feature>
<keyword evidence="10" id="KW-1185">Reference proteome</keyword>
<evidence type="ECO:0000256" key="4">
    <source>
        <dbReference type="PROSITE-ProRule" id="PRU00047"/>
    </source>
</evidence>
<dbReference type="GO" id="GO:0008270">
    <property type="term" value="F:zinc ion binding"/>
    <property type="evidence" value="ECO:0007669"/>
    <property type="project" value="UniProtKB-KW"/>
</dbReference>
<evidence type="ECO:0000256" key="3">
    <source>
        <dbReference type="ARBA" id="ARBA00022833"/>
    </source>
</evidence>
<dbReference type="PROSITE" id="PS51999">
    <property type="entry name" value="ZF_GRF"/>
    <property type="match status" value="1"/>
</dbReference>
<evidence type="ECO:0000256" key="5">
    <source>
        <dbReference type="SAM" id="Coils"/>
    </source>
</evidence>
<evidence type="ECO:0000256" key="1">
    <source>
        <dbReference type="ARBA" id="ARBA00022723"/>
    </source>
</evidence>
<name>A0A9Q0J7P0_9ROSI</name>
<dbReference type="InterPro" id="IPR001878">
    <property type="entry name" value="Znf_CCHC"/>
</dbReference>
<comment type="caution">
    <text evidence="9">The sequence shown here is derived from an EMBL/GenBank/DDBJ whole genome shotgun (WGS) entry which is preliminary data.</text>
</comment>
<gene>
    <name evidence="9" type="ORF">Tsubulata_030776</name>
</gene>
<evidence type="ECO:0000259" key="7">
    <source>
        <dbReference type="PROSITE" id="PS50158"/>
    </source>
</evidence>
<keyword evidence="1" id="KW-0479">Metal-binding</keyword>
<dbReference type="SMART" id="SM00343">
    <property type="entry name" value="ZnF_C2HC"/>
    <property type="match status" value="1"/>
</dbReference>
<dbReference type="Pfam" id="PF06839">
    <property type="entry name" value="Zn_ribbon_GRF"/>
    <property type="match status" value="1"/>
</dbReference>
<dbReference type="AlphaFoldDB" id="A0A9Q0J7P0"/>
<dbReference type="GO" id="GO:0003676">
    <property type="term" value="F:nucleic acid binding"/>
    <property type="evidence" value="ECO:0007669"/>
    <property type="project" value="InterPro"/>
</dbReference>
<feature type="domain" description="GRF-type" evidence="8">
    <location>
        <begin position="169"/>
        <end position="212"/>
    </location>
</feature>
<keyword evidence="3" id="KW-0862">Zinc</keyword>
<dbReference type="Proteomes" id="UP001141552">
    <property type="component" value="Unassembled WGS sequence"/>
</dbReference>
<dbReference type="OrthoDB" id="848886at2759"/>
<evidence type="ECO:0000313" key="9">
    <source>
        <dbReference type="EMBL" id="KAJ4832576.1"/>
    </source>
</evidence>
<protein>
    <recommendedName>
        <fullName evidence="11">CCHC-type domain-containing protein</fullName>
    </recommendedName>
</protein>
<evidence type="ECO:0008006" key="11">
    <source>
        <dbReference type="Google" id="ProtNLM"/>
    </source>
</evidence>
<dbReference type="PANTHER" id="PTHR33680">
    <property type="entry name" value="OS07G0190500 PROTEIN"/>
    <property type="match status" value="1"/>
</dbReference>
<dbReference type="PROSITE" id="PS50158">
    <property type="entry name" value="ZF_CCHC"/>
    <property type="match status" value="1"/>
</dbReference>
<feature type="compositionally biased region" description="Pro residues" evidence="6">
    <location>
        <begin position="102"/>
        <end position="117"/>
    </location>
</feature>
<dbReference type="InterPro" id="IPR036875">
    <property type="entry name" value="Znf_CCHC_sf"/>
</dbReference>
<evidence type="ECO:0000256" key="6">
    <source>
        <dbReference type="SAM" id="MobiDB-lite"/>
    </source>
</evidence>
<dbReference type="EMBL" id="JAKUCV010005120">
    <property type="protein sequence ID" value="KAJ4832576.1"/>
    <property type="molecule type" value="Genomic_DNA"/>
</dbReference>
<reference evidence="9" key="2">
    <citation type="journal article" date="2023" name="Plants (Basel)">
        <title>Annotation of the Turnera subulata (Passifloraceae) Draft Genome Reveals the S-Locus Evolved after the Divergence of Turneroideae from Passifloroideae in a Stepwise Manner.</title>
        <authorList>
            <person name="Henning P.M."/>
            <person name="Roalson E.H."/>
            <person name="Mir W."/>
            <person name="McCubbin A.G."/>
            <person name="Shore J.S."/>
        </authorList>
    </citation>
    <scope>NUCLEOTIDE SEQUENCE</scope>
    <source>
        <strain evidence="9">F60SS</strain>
    </source>
</reference>
<dbReference type="SUPFAM" id="SSF57756">
    <property type="entry name" value="Retrovirus zinc finger-like domains"/>
    <property type="match status" value="1"/>
</dbReference>
<dbReference type="Gene3D" id="4.10.60.10">
    <property type="entry name" value="Zinc finger, CCHC-type"/>
    <property type="match status" value="1"/>
</dbReference>
<feature type="non-terminal residue" evidence="9">
    <location>
        <position position="452"/>
    </location>
</feature>
<feature type="compositionally biased region" description="Low complexity" evidence="6">
    <location>
        <begin position="90"/>
        <end position="101"/>
    </location>
</feature>
<feature type="compositionally biased region" description="Basic residues" evidence="6">
    <location>
        <begin position="1"/>
        <end position="18"/>
    </location>
</feature>
<proteinExistence type="predicted"/>
<feature type="region of interest" description="Disordered" evidence="6">
    <location>
        <begin position="89"/>
        <end position="123"/>
    </location>
</feature>
<keyword evidence="5" id="KW-0175">Coiled coil</keyword>
<reference evidence="9" key="1">
    <citation type="submission" date="2022-02" db="EMBL/GenBank/DDBJ databases">
        <authorList>
            <person name="Henning P.M."/>
            <person name="McCubbin A.G."/>
            <person name="Shore J.S."/>
        </authorList>
    </citation>
    <scope>NUCLEOTIDE SEQUENCE</scope>
    <source>
        <strain evidence="9">F60SS</strain>
        <tissue evidence="9">Leaves</tissue>
    </source>
</reference>
<evidence type="ECO:0000259" key="8">
    <source>
        <dbReference type="PROSITE" id="PS51999"/>
    </source>
</evidence>
<feature type="compositionally biased region" description="Low complexity" evidence="6">
    <location>
        <begin position="147"/>
        <end position="159"/>
    </location>
</feature>
<keyword evidence="2 4" id="KW-0863">Zinc-finger</keyword>
<dbReference type="Pfam" id="PF00098">
    <property type="entry name" value="zf-CCHC"/>
    <property type="match status" value="1"/>
</dbReference>
<accession>A0A9Q0J7P0</accession>
<sequence>MEKRRNFTIKKKRKKKKEKLPGEVCQESDTPVTDGRDRRFITATKKGRFASFSFSPSPLSNNMASVSYSGGGGIVGREMTAVWEGSKEFSPPVAAAATNVSPPSPPSPPSTPPPPPRQRVSDKDTCFSCKRQGHWAADCPAKKSPKNSRASSPGSSGSEPSPPLPVVQCPCGGGSCSIVVSRTDKNPDRKYFACPDRRRPEGCGFFKWCDDVRAPPCPCEAGLCSYNKDPPSGRWYFACRIPKGFGACGFYQWADGKISMNSHVDQSKGQSSPQSPRAIQQLFNNNFGEALIKSLEDIKPHDHGEMLKAAEVTFKIFDHLSVEYGHFSEAVKEYINCSSRLAQIDESMGGDVSSEELLNIYNCEKLQLDDFCRMHDKILDDYEKSETRLRSLSEEVVHAKHRLHQLQTELLDCEAETLELRARMEEISHKKSESERKIKNVTECLELEQKRE</sequence>
<dbReference type="PANTHER" id="PTHR33680:SF11">
    <property type="match status" value="1"/>
</dbReference>
<feature type="region of interest" description="Disordered" evidence="6">
    <location>
        <begin position="137"/>
        <end position="163"/>
    </location>
</feature>
<dbReference type="InterPro" id="IPR010666">
    <property type="entry name" value="Znf_GRF"/>
</dbReference>
<evidence type="ECO:0000256" key="2">
    <source>
        <dbReference type="ARBA" id="ARBA00022771"/>
    </source>
</evidence>
<organism evidence="9 10">
    <name type="scientific">Turnera subulata</name>
    <dbReference type="NCBI Taxonomy" id="218843"/>
    <lineage>
        <taxon>Eukaryota</taxon>
        <taxon>Viridiplantae</taxon>
        <taxon>Streptophyta</taxon>
        <taxon>Embryophyta</taxon>
        <taxon>Tracheophyta</taxon>
        <taxon>Spermatophyta</taxon>
        <taxon>Magnoliopsida</taxon>
        <taxon>eudicotyledons</taxon>
        <taxon>Gunneridae</taxon>
        <taxon>Pentapetalae</taxon>
        <taxon>rosids</taxon>
        <taxon>fabids</taxon>
        <taxon>Malpighiales</taxon>
        <taxon>Passifloraceae</taxon>
        <taxon>Turnera</taxon>
    </lineage>
</organism>